<reference evidence="2 3" key="1">
    <citation type="submission" date="2021-01" db="EMBL/GenBank/DDBJ databases">
        <title>Cercospora kikuchii MAFF 305040 whole genome shotgun sequence.</title>
        <authorList>
            <person name="Kashiwa T."/>
            <person name="Suzuki T."/>
        </authorList>
    </citation>
    <scope>NUCLEOTIDE SEQUENCE [LARGE SCALE GENOMIC DNA]</scope>
    <source>
        <strain evidence="2 3">MAFF 305040</strain>
    </source>
</reference>
<feature type="region of interest" description="Disordered" evidence="1">
    <location>
        <begin position="175"/>
        <end position="218"/>
    </location>
</feature>
<organism evidence="2 3">
    <name type="scientific">Cercospora kikuchii</name>
    <dbReference type="NCBI Taxonomy" id="84275"/>
    <lineage>
        <taxon>Eukaryota</taxon>
        <taxon>Fungi</taxon>
        <taxon>Dikarya</taxon>
        <taxon>Ascomycota</taxon>
        <taxon>Pezizomycotina</taxon>
        <taxon>Dothideomycetes</taxon>
        <taxon>Dothideomycetidae</taxon>
        <taxon>Mycosphaerellales</taxon>
        <taxon>Mycosphaerellaceae</taxon>
        <taxon>Cercospora</taxon>
    </lineage>
</organism>
<protein>
    <submittedName>
        <fullName evidence="2">Uncharacterized protein</fullName>
    </submittedName>
</protein>
<dbReference type="EMBL" id="BOLY01000003">
    <property type="protein sequence ID" value="GIZ41289.1"/>
    <property type="molecule type" value="Genomic_DNA"/>
</dbReference>
<dbReference type="RefSeq" id="XP_044655776.1">
    <property type="nucleotide sequence ID" value="XM_044799841.1"/>
</dbReference>
<dbReference type="AlphaFoldDB" id="A0A9P3CBQ7"/>
<dbReference type="Proteomes" id="UP000825890">
    <property type="component" value="Unassembled WGS sequence"/>
</dbReference>
<feature type="compositionally biased region" description="Polar residues" evidence="1">
    <location>
        <begin position="192"/>
        <end position="211"/>
    </location>
</feature>
<evidence type="ECO:0000313" key="3">
    <source>
        <dbReference type="Proteomes" id="UP000825890"/>
    </source>
</evidence>
<sequence>MLLQIRQSGGNERTARTATAMEMLCITAKVCCDEIEDENSALREAKQSFCKGKEELDARSKRITERESQVQIAKERASSPNEEFARLKLGENSLNAQRELVEKSFASATSMVAENGRLEERVHGLEQMIKLPNGQTLADRIAVLTYENNNLTTQLSQAKSEAAKAAIMEKTVQKMQNEIQRRDAMSSSSSSFISQAPQNPQNILETSVASHSSKRHHR</sequence>
<comment type="caution">
    <text evidence="2">The sequence shown here is derived from an EMBL/GenBank/DDBJ whole genome shotgun (WGS) entry which is preliminary data.</text>
</comment>
<keyword evidence="3" id="KW-1185">Reference proteome</keyword>
<proteinExistence type="predicted"/>
<dbReference type="GeneID" id="68290175"/>
<evidence type="ECO:0000256" key="1">
    <source>
        <dbReference type="SAM" id="MobiDB-lite"/>
    </source>
</evidence>
<accession>A0A9P3CBQ7</accession>
<evidence type="ECO:0000313" key="2">
    <source>
        <dbReference type="EMBL" id="GIZ41289.1"/>
    </source>
</evidence>
<name>A0A9P3CBQ7_9PEZI</name>
<gene>
    <name evidence="2" type="ORF">CKM354_000460000</name>
</gene>